<protein>
    <submittedName>
        <fullName evidence="1">Uncharacterized protein</fullName>
    </submittedName>
</protein>
<reference evidence="2" key="1">
    <citation type="journal article" date="2013" name="Science">
        <title>The Amborella genome and the evolution of flowering plants.</title>
        <authorList>
            <consortium name="Amborella Genome Project"/>
        </authorList>
    </citation>
    <scope>NUCLEOTIDE SEQUENCE [LARGE SCALE GENOMIC DNA]</scope>
</reference>
<dbReference type="AlphaFoldDB" id="W1NTP3"/>
<accession>W1NTP3</accession>
<evidence type="ECO:0000313" key="2">
    <source>
        <dbReference type="Proteomes" id="UP000017836"/>
    </source>
</evidence>
<dbReference type="Proteomes" id="UP000017836">
    <property type="component" value="Unassembled WGS sequence"/>
</dbReference>
<name>W1NTP3_AMBTC</name>
<proteinExistence type="predicted"/>
<dbReference type="EMBL" id="KI395136">
    <property type="protein sequence ID" value="ERM98887.1"/>
    <property type="molecule type" value="Genomic_DNA"/>
</dbReference>
<keyword evidence="2" id="KW-1185">Reference proteome</keyword>
<dbReference type="HOGENOM" id="CLU_1899044_0_0_1"/>
<sequence>MVYALRQCALAANLMEFWRSSVEGPRSGNGASRAATLQRCVTMLQHQTSGSEHFGATTLRRWWTTLRQWTFWSHIPPARVDHAPAMEILEPHRSGFGGPRSGNGASGATVLRRSMTTLRQYVYSLRHSSCSFRH</sequence>
<gene>
    <name evidence="1" type="ORF">AMTR_s00114p00022200</name>
</gene>
<organism evidence="1 2">
    <name type="scientific">Amborella trichopoda</name>
    <dbReference type="NCBI Taxonomy" id="13333"/>
    <lineage>
        <taxon>Eukaryota</taxon>
        <taxon>Viridiplantae</taxon>
        <taxon>Streptophyta</taxon>
        <taxon>Embryophyta</taxon>
        <taxon>Tracheophyta</taxon>
        <taxon>Spermatophyta</taxon>
        <taxon>Magnoliopsida</taxon>
        <taxon>Amborellales</taxon>
        <taxon>Amborellaceae</taxon>
        <taxon>Amborella</taxon>
    </lineage>
</organism>
<dbReference type="Gramene" id="ERM98887">
    <property type="protein sequence ID" value="ERM98887"/>
    <property type="gene ID" value="AMTR_s00114p00022200"/>
</dbReference>
<evidence type="ECO:0000313" key="1">
    <source>
        <dbReference type="EMBL" id="ERM98887.1"/>
    </source>
</evidence>